<comment type="caution">
    <text evidence="2">The sequence shown here is derived from an EMBL/GenBank/DDBJ whole genome shotgun (WGS) entry which is preliminary data.</text>
</comment>
<evidence type="ECO:0000259" key="1">
    <source>
        <dbReference type="SMART" id="SM00860"/>
    </source>
</evidence>
<name>A0A4U2Y2H8_9BACL</name>
<keyword evidence="3" id="KW-1185">Reference proteome</keyword>
<dbReference type="OrthoDB" id="8657476at2"/>
<sequence>MGLIRWMFVEKPVDEMTVASVEKKFGVRFPSEYRECVQKYNGGYPKPNKFDFDNGTQGVFNDLISFTDEVLNIQMFFDFKDDPCTMGIVPFGRDPFGNLLCFDFRNSLDTPHIVFYDHEEIIENAITPICSSFKELLERMYSLEETEDTGE</sequence>
<feature type="domain" description="Knr4/Smi1-like" evidence="1">
    <location>
        <begin position="12"/>
        <end position="139"/>
    </location>
</feature>
<dbReference type="RefSeq" id="WP_137027597.1">
    <property type="nucleotide sequence ID" value="NZ_SZNK01000001.1"/>
</dbReference>
<evidence type="ECO:0000313" key="3">
    <source>
        <dbReference type="Proteomes" id="UP000307841"/>
    </source>
</evidence>
<dbReference type="InterPro" id="IPR018958">
    <property type="entry name" value="Knr4/Smi1-like_dom"/>
</dbReference>
<protein>
    <submittedName>
        <fullName evidence="2">SMI1/KNR4 family protein</fullName>
    </submittedName>
</protein>
<organism evidence="2 3">
    <name type="scientific">Brevibacillus antibioticus</name>
    <dbReference type="NCBI Taxonomy" id="2570228"/>
    <lineage>
        <taxon>Bacteria</taxon>
        <taxon>Bacillati</taxon>
        <taxon>Bacillota</taxon>
        <taxon>Bacilli</taxon>
        <taxon>Bacillales</taxon>
        <taxon>Paenibacillaceae</taxon>
        <taxon>Brevibacillus</taxon>
    </lineage>
</organism>
<reference evidence="2 3" key="1">
    <citation type="submission" date="2019-04" db="EMBL/GenBank/DDBJ databases">
        <title>Whole genome sequencing of Brevibacillus sp. TGS2-1.</title>
        <authorList>
            <person name="Choi A."/>
        </authorList>
    </citation>
    <scope>NUCLEOTIDE SEQUENCE [LARGE SCALE GENOMIC DNA]</scope>
    <source>
        <strain evidence="2 3">TGS2-1</strain>
    </source>
</reference>
<dbReference type="InterPro" id="IPR037883">
    <property type="entry name" value="Knr4/Smi1-like_sf"/>
</dbReference>
<accession>A0A4U2Y2H8</accession>
<dbReference type="Pfam" id="PF14568">
    <property type="entry name" value="SUKH_6"/>
    <property type="match status" value="1"/>
</dbReference>
<gene>
    <name evidence="2" type="ORF">E8L90_00930</name>
</gene>
<dbReference type="Proteomes" id="UP000307841">
    <property type="component" value="Unassembled WGS sequence"/>
</dbReference>
<evidence type="ECO:0000313" key="2">
    <source>
        <dbReference type="EMBL" id="TKI54125.1"/>
    </source>
</evidence>
<proteinExistence type="predicted"/>
<dbReference type="Gene3D" id="3.40.1580.10">
    <property type="entry name" value="SMI1/KNR4-like"/>
    <property type="match status" value="1"/>
</dbReference>
<dbReference type="AlphaFoldDB" id="A0A4U2Y2H8"/>
<dbReference type="EMBL" id="SZNK01000001">
    <property type="protein sequence ID" value="TKI54125.1"/>
    <property type="molecule type" value="Genomic_DNA"/>
</dbReference>
<dbReference type="SUPFAM" id="SSF160631">
    <property type="entry name" value="SMI1/KNR4-like"/>
    <property type="match status" value="1"/>
</dbReference>
<dbReference type="SMART" id="SM00860">
    <property type="entry name" value="SMI1_KNR4"/>
    <property type="match status" value="1"/>
</dbReference>